<feature type="transmembrane region" description="Helical" evidence="1">
    <location>
        <begin position="53"/>
        <end position="73"/>
    </location>
</feature>
<feature type="transmembrane region" description="Helical" evidence="1">
    <location>
        <begin position="12"/>
        <end position="33"/>
    </location>
</feature>
<dbReference type="Pfam" id="PF13231">
    <property type="entry name" value="PMT_2"/>
    <property type="match status" value="1"/>
</dbReference>
<keyword evidence="1" id="KW-0472">Membrane</keyword>
<name>A0A1F8FDH4_9BACT</name>
<dbReference type="AlphaFoldDB" id="A0A1F8FDH4"/>
<feature type="transmembrane region" description="Helical" evidence="1">
    <location>
        <begin position="309"/>
        <end position="325"/>
    </location>
</feature>
<organism evidence="3 4">
    <name type="scientific">Candidatus Yanofskybacteria bacterium RIFCSPHIGHO2_02_FULL_41_11</name>
    <dbReference type="NCBI Taxonomy" id="1802675"/>
    <lineage>
        <taxon>Bacteria</taxon>
        <taxon>Candidatus Yanofskyibacteriota</taxon>
    </lineage>
</organism>
<proteinExistence type="predicted"/>
<feature type="transmembrane region" description="Helical" evidence="1">
    <location>
        <begin position="424"/>
        <end position="446"/>
    </location>
</feature>
<dbReference type="EMBL" id="MGJP01000003">
    <property type="protein sequence ID" value="OGN10600.1"/>
    <property type="molecule type" value="Genomic_DNA"/>
</dbReference>
<feature type="transmembrane region" description="Helical" evidence="1">
    <location>
        <begin position="392"/>
        <end position="417"/>
    </location>
</feature>
<reference evidence="3 4" key="1">
    <citation type="journal article" date="2016" name="Nat. Commun.">
        <title>Thousands of microbial genomes shed light on interconnected biogeochemical processes in an aquifer system.</title>
        <authorList>
            <person name="Anantharaman K."/>
            <person name="Brown C.T."/>
            <person name="Hug L.A."/>
            <person name="Sharon I."/>
            <person name="Castelle C.J."/>
            <person name="Probst A.J."/>
            <person name="Thomas B.C."/>
            <person name="Singh A."/>
            <person name="Wilkins M.J."/>
            <person name="Karaoz U."/>
            <person name="Brodie E.L."/>
            <person name="Williams K.H."/>
            <person name="Hubbard S.S."/>
            <person name="Banfield J.F."/>
        </authorList>
    </citation>
    <scope>NUCLEOTIDE SEQUENCE [LARGE SCALE GENOMIC DNA]</scope>
</reference>
<feature type="transmembrane region" description="Helical" evidence="1">
    <location>
        <begin position="203"/>
        <end position="221"/>
    </location>
</feature>
<sequence length="560" mass="64209">MKLFSGDKKFKILLLSLIVFFISIRLLGVHISYHQDELRITSEIDEPHSWFFTAGYGHAPLMGVIYSVSGILFGSENVRMFPLIFSIANFILLFVLVKYLFDQTRAIWVVAFFTISYFSLLSALTVDVDGAVLPFFLLLSLLVFYKWREAGGFLASKWLISLLLLLAAGFLIKFSFILVIGVLGLELFYQAWILGNRRLMTKYGLGLILFLGLLGFALMNAHKIIPNYPLSDAIIHAKGYVNFSGRNYFQTVVQTAKALFFMSPLLIAPLFFINKEDGRKLRIFIVFILLGLIFYLVLFDFSLGALDKYFQFVVVPLSVIGGVSFSRIFQNINIRKLLAPVVIGTSVAVFFFLLQFVPHFVPPLWPKSDWVSRVINFQWNFLMPFTGGSGPVGFYISWLYITLNWMSVVLLITLALLKINRRMFLLTIVIVLSVGYNLVFAEEYLFGKINGNPTKLIDSAVDYIKNDSRIEKIITYNNIGGYELMKIGKYERRLYVAPKYEPFYAGIFSEFRGHYLIVDIPRIDSSSRYSKYFSSCEILYEEFDQKISSKVYNCRNAPKF</sequence>
<keyword evidence="1" id="KW-0812">Transmembrane</keyword>
<feature type="transmembrane region" description="Helical" evidence="1">
    <location>
        <begin position="248"/>
        <end position="272"/>
    </location>
</feature>
<feature type="transmembrane region" description="Helical" evidence="1">
    <location>
        <begin position="131"/>
        <end position="147"/>
    </location>
</feature>
<protein>
    <recommendedName>
        <fullName evidence="2">Glycosyltransferase RgtA/B/C/D-like domain-containing protein</fullName>
    </recommendedName>
</protein>
<evidence type="ECO:0000313" key="4">
    <source>
        <dbReference type="Proteomes" id="UP000177167"/>
    </source>
</evidence>
<evidence type="ECO:0000256" key="1">
    <source>
        <dbReference type="SAM" id="Phobius"/>
    </source>
</evidence>
<keyword evidence="1" id="KW-1133">Transmembrane helix</keyword>
<feature type="transmembrane region" description="Helical" evidence="1">
    <location>
        <begin position="106"/>
        <end position="124"/>
    </location>
</feature>
<evidence type="ECO:0000313" key="3">
    <source>
        <dbReference type="EMBL" id="OGN10600.1"/>
    </source>
</evidence>
<evidence type="ECO:0000259" key="2">
    <source>
        <dbReference type="Pfam" id="PF13231"/>
    </source>
</evidence>
<feature type="transmembrane region" description="Helical" evidence="1">
    <location>
        <begin position="284"/>
        <end position="303"/>
    </location>
</feature>
<feature type="transmembrane region" description="Helical" evidence="1">
    <location>
        <begin position="337"/>
        <end position="357"/>
    </location>
</feature>
<feature type="domain" description="Glycosyltransferase RgtA/B/C/D-like" evidence="2">
    <location>
        <begin position="58"/>
        <end position="217"/>
    </location>
</feature>
<feature type="transmembrane region" description="Helical" evidence="1">
    <location>
        <begin position="159"/>
        <end position="183"/>
    </location>
</feature>
<dbReference type="Proteomes" id="UP000177167">
    <property type="component" value="Unassembled WGS sequence"/>
</dbReference>
<gene>
    <name evidence="3" type="ORF">A3J46_05320</name>
</gene>
<dbReference type="InterPro" id="IPR038731">
    <property type="entry name" value="RgtA/B/C-like"/>
</dbReference>
<comment type="caution">
    <text evidence="3">The sequence shown here is derived from an EMBL/GenBank/DDBJ whole genome shotgun (WGS) entry which is preliminary data.</text>
</comment>
<feature type="transmembrane region" description="Helical" evidence="1">
    <location>
        <begin position="80"/>
        <end position="100"/>
    </location>
</feature>
<accession>A0A1F8FDH4</accession>